<feature type="chain" id="PRO_5035247084" evidence="1">
    <location>
        <begin position="28"/>
        <end position="159"/>
    </location>
</feature>
<dbReference type="EMBL" id="JACXAE010000034">
    <property type="protein sequence ID" value="MBD2772077.1"/>
    <property type="molecule type" value="Genomic_DNA"/>
</dbReference>
<sequence length="159" mass="17505">MKRTLIYAGPMVAIASIALIYSSYANAKTNDSLAPNVENKLQFTTTSWRLVKHSFRLNIPQNDKPLSQLIIETPSTVAVSNDIEVLYRNGQKVNINVSVNGKQIIIDFPEKVISNTKLLINLNKVKQPITGPASVYHLSVKVVGSDIEIPVGVAQFPTF</sequence>
<proteinExistence type="predicted"/>
<keyword evidence="1" id="KW-0732">Signal</keyword>
<gene>
    <name evidence="2" type="ORF">ICL16_08255</name>
</gene>
<dbReference type="Pfam" id="PF10989">
    <property type="entry name" value="DUF2808"/>
    <property type="match status" value="1"/>
</dbReference>
<dbReference type="Proteomes" id="UP000629098">
    <property type="component" value="Unassembled WGS sequence"/>
</dbReference>
<evidence type="ECO:0000313" key="2">
    <source>
        <dbReference type="EMBL" id="MBD2772077.1"/>
    </source>
</evidence>
<name>A0A8J6XGI3_9CYAN</name>
<organism evidence="2 3">
    <name type="scientific">Iningainema tapete BLCC-T55</name>
    <dbReference type="NCBI Taxonomy" id="2748662"/>
    <lineage>
        <taxon>Bacteria</taxon>
        <taxon>Bacillati</taxon>
        <taxon>Cyanobacteriota</taxon>
        <taxon>Cyanophyceae</taxon>
        <taxon>Nostocales</taxon>
        <taxon>Scytonemataceae</taxon>
        <taxon>Iningainema tapete</taxon>
    </lineage>
</organism>
<keyword evidence="3" id="KW-1185">Reference proteome</keyword>
<evidence type="ECO:0000256" key="1">
    <source>
        <dbReference type="SAM" id="SignalP"/>
    </source>
</evidence>
<accession>A0A8J6XGI3</accession>
<evidence type="ECO:0000313" key="3">
    <source>
        <dbReference type="Proteomes" id="UP000629098"/>
    </source>
</evidence>
<feature type="signal peptide" evidence="1">
    <location>
        <begin position="1"/>
        <end position="27"/>
    </location>
</feature>
<reference evidence="2" key="1">
    <citation type="submission" date="2020-09" db="EMBL/GenBank/DDBJ databases">
        <title>Iningainema tapete sp. nov. (Scytonemataceae, Cyanobacteria) from greenhouses in central Florida (USA) produces two types of nodularin with biosynthetic potential for microcystin-LR and anabaenopeptins.</title>
        <authorList>
            <person name="Berthold D.E."/>
            <person name="Lefler F.W."/>
            <person name="Huang I.-S."/>
            <person name="Abdulla H."/>
            <person name="Zimba P.V."/>
            <person name="Laughinghouse H.D. IV."/>
        </authorList>
    </citation>
    <scope>NUCLEOTIDE SEQUENCE</scope>
    <source>
        <strain evidence="2">BLCCT55</strain>
    </source>
</reference>
<dbReference type="InterPro" id="IPR021256">
    <property type="entry name" value="DUF2808"/>
</dbReference>
<comment type="caution">
    <text evidence="2">The sequence shown here is derived from an EMBL/GenBank/DDBJ whole genome shotgun (WGS) entry which is preliminary data.</text>
</comment>
<dbReference type="RefSeq" id="WP_190826363.1">
    <property type="nucleotide sequence ID" value="NZ_CAWPPI010000034.1"/>
</dbReference>
<dbReference type="AlphaFoldDB" id="A0A8J6XGI3"/>
<protein>
    <submittedName>
        <fullName evidence="2">DUF2808 domain-containing protein</fullName>
    </submittedName>
</protein>